<dbReference type="OrthoDB" id="430522at2759"/>
<dbReference type="PANTHER" id="PTHR12117">
    <property type="entry name" value="HISTONE ACETYLTRANSFERASE COMPLEX"/>
    <property type="match status" value="1"/>
</dbReference>
<protein>
    <submittedName>
        <fullName evidence="5">2-oxoglutarate and iron-dependent oxygenase domain-containing protein 1</fullName>
    </submittedName>
</protein>
<dbReference type="EMBL" id="KB908919">
    <property type="protein sequence ID" value="EOB14932.1"/>
    <property type="molecule type" value="Genomic_DNA"/>
</dbReference>
<dbReference type="SMART" id="SM00702">
    <property type="entry name" value="P4Hc"/>
    <property type="match status" value="1"/>
</dbReference>
<feature type="domain" description="Prolyl 4-hydroxylase alpha subunit" evidence="4">
    <location>
        <begin position="5"/>
        <end position="164"/>
    </location>
</feature>
<organism evidence="5 6">
    <name type="scientific">Nosema bombycis (strain CQ1 / CVCC 102059)</name>
    <name type="common">Microsporidian parasite</name>
    <name type="synonym">Pebrine of silkworm</name>
    <dbReference type="NCBI Taxonomy" id="578461"/>
    <lineage>
        <taxon>Eukaryota</taxon>
        <taxon>Fungi</taxon>
        <taxon>Fungi incertae sedis</taxon>
        <taxon>Microsporidia</taxon>
        <taxon>Nosematidae</taxon>
        <taxon>Nosema</taxon>
    </lineage>
</organism>
<evidence type="ECO:0000256" key="2">
    <source>
        <dbReference type="ARBA" id="ARBA00022964"/>
    </source>
</evidence>
<dbReference type="Proteomes" id="UP000016927">
    <property type="component" value="Unassembled WGS sequence"/>
</dbReference>
<dbReference type="GO" id="GO:0005506">
    <property type="term" value="F:iron ion binding"/>
    <property type="evidence" value="ECO:0007669"/>
    <property type="project" value="InterPro"/>
</dbReference>
<dbReference type="InterPro" id="IPR051842">
    <property type="entry name" value="uS12_prolyl_hydroxylase"/>
</dbReference>
<dbReference type="AlphaFoldDB" id="R0KXK4"/>
<keyword evidence="6" id="KW-1185">Reference proteome</keyword>
<dbReference type="VEuPathDB" id="MicrosporidiaDB:NBO_11g0005"/>
<dbReference type="GO" id="GO:0051213">
    <property type="term" value="F:dioxygenase activity"/>
    <property type="evidence" value="ECO:0007669"/>
    <property type="project" value="UniProtKB-KW"/>
</dbReference>
<comment type="cofactor">
    <cofactor evidence="1">
        <name>L-ascorbate</name>
        <dbReference type="ChEBI" id="CHEBI:38290"/>
    </cofactor>
</comment>
<name>R0KXK4_NOSB1</name>
<keyword evidence="2" id="KW-0223">Dioxygenase</keyword>
<dbReference type="STRING" id="578461.R0KXK4"/>
<dbReference type="PANTHER" id="PTHR12117:SF0">
    <property type="entry name" value="PROLYL 3-HYDROXYLASE OGFOD1"/>
    <property type="match status" value="1"/>
</dbReference>
<evidence type="ECO:0000256" key="1">
    <source>
        <dbReference type="ARBA" id="ARBA00001961"/>
    </source>
</evidence>
<evidence type="ECO:0000313" key="5">
    <source>
        <dbReference type="EMBL" id="EOB14932.1"/>
    </source>
</evidence>
<gene>
    <name evidence="5" type="primary">OGFD1</name>
    <name evidence="5" type="ORF">NBO_11g0005</name>
</gene>
<dbReference type="GO" id="GO:0031418">
    <property type="term" value="F:L-ascorbic acid binding"/>
    <property type="evidence" value="ECO:0007669"/>
    <property type="project" value="InterPro"/>
</dbReference>
<keyword evidence="3" id="KW-0560">Oxidoreductase</keyword>
<evidence type="ECO:0000259" key="4">
    <source>
        <dbReference type="SMART" id="SM00702"/>
    </source>
</evidence>
<dbReference type="Gene3D" id="2.60.120.620">
    <property type="entry name" value="q2cbj1_9rhob like domain"/>
    <property type="match status" value="1"/>
</dbReference>
<dbReference type="OMA" id="RIVIFEV"/>
<proteinExistence type="predicted"/>
<accession>R0KXK4</accession>
<evidence type="ECO:0000313" key="6">
    <source>
        <dbReference type="Proteomes" id="UP000016927"/>
    </source>
</evidence>
<dbReference type="HOGENOM" id="CLU_816288_0_0_1"/>
<reference evidence="5 6" key="1">
    <citation type="journal article" date="2013" name="BMC Genomics">
        <title>Comparative genomics of parasitic silkworm microsporidia reveal an association between genome expansion and host adaptation.</title>
        <authorList>
            <person name="Pan G."/>
            <person name="Xu J."/>
            <person name="Li T."/>
            <person name="Xia Q."/>
            <person name="Liu S.L."/>
            <person name="Zhang G."/>
            <person name="Li S."/>
            <person name="Li C."/>
            <person name="Liu H."/>
            <person name="Yang L."/>
            <person name="Liu T."/>
            <person name="Zhang X."/>
            <person name="Wu Z."/>
            <person name="Fan W."/>
            <person name="Dang X."/>
            <person name="Xiang H."/>
            <person name="Tao M."/>
            <person name="Li Y."/>
            <person name="Hu J."/>
            <person name="Li Z."/>
            <person name="Lin L."/>
            <person name="Luo J."/>
            <person name="Geng L."/>
            <person name="Wang L."/>
            <person name="Long M."/>
            <person name="Wan Y."/>
            <person name="He N."/>
            <person name="Zhang Z."/>
            <person name="Lu C."/>
            <person name="Keeling P.J."/>
            <person name="Wang J."/>
            <person name="Xiang Z."/>
            <person name="Zhou Z."/>
        </authorList>
    </citation>
    <scope>NUCLEOTIDE SEQUENCE [LARGE SCALE GENOMIC DNA]</scope>
    <source>
        <strain evidence="6">CQ1 / CVCC 102059</strain>
    </source>
</reference>
<evidence type="ECO:0000256" key="3">
    <source>
        <dbReference type="ARBA" id="ARBA00023002"/>
    </source>
</evidence>
<dbReference type="InterPro" id="IPR006620">
    <property type="entry name" value="Pro_4_hyd_alph"/>
</dbReference>
<dbReference type="InterPro" id="IPR044862">
    <property type="entry name" value="Pro_4_hyd_alph_FE2OG_OXY"/>
</dbReference>
<dbReference type="GO" id="GO:0016705">
    <property type="term" value="F:oxidoreductase activity, acting on paired donors, with incorporation or reduction of molecular oxygen"/>
    <property type="evidence" value="ECO:0007669"/>
    <property type="project" value="InterPro"/>
</dbReference>
<dbReference type="Pfam" id="PF13640">
    <property type="entry name" value="2OG-FeII_Oxy_3"/>
    <property type="match status" value="1"/>
</dbReference>
<sequence length="342" mass="41037">MEKNFKHFVYDSFLNAEDYKKIRKIHGNSEYFLKYTDLYKFLQTEEMAKCKELDFFINNLEKIFNQFFDTTDFFYTIFGSYYRKGDYLLCHDDRIDNRKYAFTYYLEDYPSGSLILYNNSCDKEIERLEVKKNRLVIFEVSDISWHEVGYCESNGRRAFTGWINHKSIIHDSNILSTSNLTSRIPVNIEFIDFELSFDESSLLQFPDLEYDFSHSCKREAGPFYMRKVCELELVQPIGLIIDDYTMIYFQAYEFKDFNYILLNDYTNTIAENNIVDIFILECEECDEDCFKFLDEDGNPQFTLPLLDKVLYAIKRNTMKSFIENATKKNFKMVHMIYEKNKE</sequence>